<proteinExistence type="predicted"/>
<feature type="compositionally biased region" description="Basic and acidic residues" evidence="1">
    <location>
        <begin position="211"/>
        <end position="234"/>
    </location>
</feature>
<feature type="compositionally biased region" description="Polar residues" evidence="1">
    <location>
        <begin position="175"/>
        <end position="194"/>
    </location>
</feature>
<reference evidence="3 4" key="1">
    <citation type="submission" date="2021-12" db="EMBL/GenBank/DDBJ databases">
        <title>Discovery of the Pendulisporaceae a myxobacterial family with distinct sporulation behavior and unique specialized metabolism.</title>
        <authorList>
            <person name="Garcia R."/>
            <person name="Popoff A."/>
            <person name="Bader C.D."/>
            <person name="Loehr J."/>
            <person name="Walesch S."/>
            <person name="Walt C."/>
            <person name="Boldt J."/>
            <person name="Bunk B."/>
            <person name="Haeckl F.J.F.P.J."/>
            <person name="Gunesch A.P."/>
            <person name="Birkelbach J."/>
            <person name="Nuebel U."/>
            <person name="Pietschmann T."/>
            <person name="Bach T."/>
            <person name="Mueller R."/>
        </authorList>
    </citation>
    <scope>NUCLEOTIDE SEQUENCE [LARGE SCALE GENOMIC DNA]</scope>
    <source>
        <strain evidence="3 4">MSr11954</strain>
    </source>
</reference>
<evidence type="ECO:0000313" key="4">
    <source>
        <dbReference type="Proteomes" id="UP001370348"/>
    </source>
</evidence>
<evidence type="ECO:0000256" key="2">
    <source>
        <dbReference type="SAM" id="Phobius"/>
    </source>
</evidence>
<feature type="region of interest" description="Disordered" evidence="1">
    <location>
        <begin position="1"/>
        <end position="107"/>
    </location>
</feature>
<dbReference type="Proteomes" id="UP001370348">
    <property type="component" value="Chromosome"/>
</dbReference>
<gene>
    <name evidence="3" type="ORF">LZC94_27940</name>
</gene>
<keyword evidence="2" id="KW-0472">Membrane</keyword>
<feature type="compositionally biased region" description="Low complexity" evidence="1">
    <location>
        <begin position="159"/>
        <end position="168"/>
    </location>
</feature>
<evidence type="ECO:0000256" key="1">
    <source>
        <dbReference type="SAM" id="MobiDB-lite"/>
    </source>
</evidence>
<keyword evidence="2" id="KW-1133">Transmembrane helix</keyword>
<sequence length="234" mass="23899">MAKNTTNSDSSGGGVEGDPFRPGLPESLTPWSDYPARPEGTALGFVDGRRAPSVDDRTPPPIADDQVAYARQPNIVGHSPIAPPPSSDRANGSTGFDPTKTDPSLRRVTRGRRLGAFILGAGLVLLGVAVARALGAGSPGESPTPVAASPIVAKAAPAPVASAPLPRAQGVGSADPTSSSQEDPTTPTLESPGTSKPPPAAASAPLALPVPRRERREDLPARDPDLIKPKPYDP</sequence>
<keyword evidence="2" id="KW-0812">Transmembrane</keyword>
<feature type="compositionally biased region" description="Polar residues" evidence="1">
    <location>
        <begin position="1"/>
        <end position="10"/>
    </location>
</feature>
<dbReference type="RefSeq" id="WP_394821299.1">
    <property type="nucleotide sequence ID" value="NZ_CP089984.1"/>
</dbReference>
<feature type="region of interest" description="Disordered" evidence="1">
    <location>
        <begin position="159"/>
        <end position="234"/>
    </location>
</feature>
<feature type="compositionally biased region" description="Basic and acidic residues" evidence="1">
    <location>
        <begin position="47"/>
        <end position="58"/>
    </location>
</feature>
<accession>A0ABZ2LL58</accession>
<dbReference type="EMBL" id="CP089984">
    <property type="protein sequence ID" value="WXB11678.1"/>
    <property type="molecule type" value="Genomic_DNA"/>
</dbReference>
<evidence type="ECO:0000313" key="3">
    <source>
        <dbReference type="EMBL" id="WXB11678.1"/>
    </source>
</evidence>
<protein>
    <submittedName>
        <fullName evidence="3">Uncharacterized protein</fullName>
    </submittedName>
</protein>
<feature type="transmembrane region" description="Helical" evidence="2">
    <location>
        <begin position="114"/>
        <end position="135"/>
    </location>
</feature>
<organism evidence="3 4">
    <name type="scientific">Pendulispora albinea</name>
    <dbReference type="NCBI Taxonomy" id="2741071"/>
    <lineage>
        <taxon>Bacteria</taxon>
        <taxon>Pseudomonadati</taxon>
        <taxon>Myxococcota</taxon>
        <taxon>Myxococcia</taxon>
        <taxon>Myxococcales</taxon>
        <taxon>Sorangiineae</taxon>
        <taxon>Pendulisporaceae</taxon>
        <taxon>Pendulispora</taxon>
    </lineage>
</organism>
<keyword evidence="4" id="KW-1185">Reference proteome</keyword>
<name>A0ABZ2LL58_9BACT</name>